<protein>
    <submittedName>
        <fullName evidence="2">Uncharacterized protein</fullName>
    </submittedName>
</protein>
<evidence type="ECO:0000313" key="2">
    <source>
        <dbReference type="EMBL" id="MBO3732063.1"/>
    </source>
</evidence>
<name>A0ABS3U2T1_9ACTN</name>
<keyword evidence="3" id="KW-1185">Reference proteome</keyword>
<dbReference type="EMBL" id="JAGFNP010000002">
    <property type="protein sequence ID" value="MBO3732063.1"/>
    <property type="molecule type" value="Genomic_DNA"/>
</dbReference>
<accession>A0ABS3U2T1</accession>
<keyword evidence="1" id="KW-1133">Transmembrane helix</keyword>
<feature type="transmembrane region" description="Helical" evidence="1">
    <location>
        <begin position="6"/>
        <end position="28"/>
    </location>
</feature>
<comment type="caution">
    <text evidence="2">The sequence shown here is derived from an EMBL/GenBank/DDBJ whole genome shotgun (WGS) entry which is preliminary data.</text>
</comment>
<sequence length="89" mass="10163">MTEHEWPEVIGAIGVFALLIGVVLSLIWRSAFIKRVKLQYRHDERYKELAAKAEESQVRVAEQLAVLNERLARLETSSASIEETLKVVE</sequence>
<keyword evidence="1" id="KW-0812">Transmembrane</keyword>
<proteinExistence type="predicted"/>
<evidence type="ECO:0000313" key="3">
    <source>
        <dbReference type="Proteomes" id="UP000681341"/>
    </source>
</evidence>
<keyword evidence="1" id="KW-0472">Membrane</keyword>
<evidence type="ECO:0000256" key="1">
    <source>
        <dbReference type="SAM" id="Phobius"/>
    </source>
</evidence>
<reference evidence="2 3" key="1">
    <citation type="submission" date="2021-03" db="EMBL/GenBank/DDBJ databases">
        <title>Glycomyces sp. nov., a novel actinomycete isolated from soil.</title>
        <authorList>
            <person name="Yang X."/>
            <person name="Xu X."/>
        </authorList>
    </citation>
    <scope>NUCLEOTIDE SEQUENCE [LARGE SCALE GENOMIC DNA]</scope>
    <source>
        <strain evidence="2 3">NEAU-S30</strain>
    </source>
</reference>
<organism evidence="2 3">
    <name type="scientific">Glycomyces niveus</name>
    <dbReference type="NCBI Taxonomy" id="2820287"/>
    <lineage>
        <taxon>Bacteria</taxon>
        <taxon>Bacillati</taxon>
        <taxon>Actinomycetota</taxon>
        <taxon>Actinomycetes</taxon>
        <taxon>Glycomycetales</taxon>
        <taxon>Glycomycetaceae</taxon>
        <taxon>Glycomyces</taxon>
    </lineage>
</organism>
<dbReference type="Proteomes" id="UP000681341">
    <property type="component" value="Unassembled WGS sequence"/>
</dbReference>
<gene>
    <name evidence="2" type="ORF">J5V16_04455</name>
</gene>
<dbReference type="RefSeq" id="WP_208494854.1">
    <property type="nucleotide sequence ID" value="NZ_JAGFNP010000002.1"/>
</dbReference>